<feature type="transmembrane region" description="Helical" evidence="2">
    <location>
        <begin position="366"/>
        <end position="389"/>
    </location>
</feature>
<keyword evidence="2" id="KW-1133">Transmembrane helix</keyword>
<keyword evidence="4" id="KW-1185">Reference proteome</keyword>
<dbReference type="Proteomes" id="UP000183413">
    <property type="component" value="Unassembled WGS sequence"/>
</dbReference>
<gene>
    <name evidence="3" type="ORF">SAMN04489713_102607</name>
</gene>
<protein>
    <submittedName>
        <fullName evidence="3">Uncharacterized protein</fullName>
    </submittedName>
</protein>
<name>A0A1I5AI66_9ACTN</name>
<evidence type="ECO:0000256" key="1">
    <source>
        <dbReference type="SAM" id="MobiDB-lite"/>
    </source>
</evidence>
<dbReference type="STRING" id="1993.SAMN04489713_102607"/>
<feature type="transmembrane region" description="Helical" evidence="2">
    <location>
        <begin position="103"/>
        <end position="121"/>
    </location>
</feature>
<evidence type="ECO:0000313" key="3">
    <source>
        <dbReference type="EMBL" id="SFN62072.1"/>
    </source>
</evidence>
<evidence type="ECO:0000256" key="2">
    <source>
        <dbReference type="SAM" id="Phobius"/>
    </source>
</evidence>
<dbReference type="InParanoid" id="A0A1I5AI66"/>
<dbReference type="AlphaFoldDB" id="A0A1I5AI66"/>
<organism evidence="3 4">
    <name type="scientific">Actinomadura madurae</name>
    <dbReference type="NCBI Taxonomy" id="1993"/>
    <lineage>
        <taxon>Bacteria</taxon>
        <taxon>Bacillati</taxon>
        <taxon>Actinomycetota</taxon>
        <taxon>Actinomycetes</taxon>
        <taxon>Streptosporangiales</taxon>
        <taxon>Thermomonosporaceae</taxon>
        <taxon>Actinomadura</taxon>
    </lineage>
</organism>
<evidence type="ECO:0000313" key="4">
    <source>
        <dbReference type="Proteomes" id="UP000183413"/>
    </source>
</evidence>
<keyword evidence="2" id="KW-0472">Membrane</keyword>
<reference evidence="3 4" key="1">
    <citation type="submission" date="2016-10" db="EMBL/GenBank/DDBJ databases">
        <authorList>
            <person name="de Groot N.N."/>
        </authorList>
    </citation>
    <scope>NUCLEOTIDE SEQUENCE [LARGE SCALE GENOMIC DNA]</scope>
    <source>
        <strain evidence="3 4">DSM 43067</strain>
    </source>
</reference>
<accession>A0A1I5AI66</accession>
<feature type="region of interest" description="Disordered" evidence="1">
    <location>
        <begin position="70"/>
        <end position="94"/>
    </location>
</feature>
<keyword evidence="2" id="KW-0812">Transmembrane</keyword>
<dbReference type="EMBL" id="FOVH01000002">
    <property type="protein sequence ID" value="SFN62072.1"/>
    <property type="molecule type" value="Genomic_DNA"/>
</dbReference>
<proteinExistence type="predicted"/>
<sequence length="401" mass="43264">MDARRRRFLGVDGLRWTRLRPAGRAVVIHPLDGRLPEGERGWAGLRKVLTLISGLTLAAALIRLLRQASSGQRQHNPQGGEGEPPGRSPASQEVGAQNSKLKVVLAFVFAGLGIALAVAAWDRFTVSAPPAPSEHFDGVITVYLPEKTDLVDVEVKHALATGEPPSEQGQVNTQMYLTVKMQGARKAQACMPWALGLFNQAKLRNIEASSGVSAAGSPAEERGVQRVKGMSCGDGKGRHEVSVSGDLLQSFFSVSGFRLSVTTPTVWVVNVPRAVFDRDVEYFPVRDESLKTSSPKRWNIVVRLLYLTSQYRRDSGAGRDDRLGVTLQASDKEPERLGVFPQESATMQQEYAAYTYLSGEAAGNRALLIAGVLAGLAGGLLPWAGQLLLDAFPGRRRGATS</sequence>